<dbReference type="InterPro" id="IPR021373">
    <property type="entry name" value="DUF2993"/>
</dbReference>
<sequence>MTDSQRPSQPSDGSADDAARQVPDHAAPDAAAPAPSDADTAAVTPSEPGPAEQATESPAPEDTSATEELSAGRHSAPDDTPTGEVVTGPIRYQPDPQTQAYSQSGKPPTRQMDALDSEAFAPIPSGPPMPPPTSPDAPIKSSPARKRGRGRTIGLIAAAVVLLIVIAGVGSELYIRHKVTNCLQTSFENLTGTGTDVSVSRKPMLLTMMDGDVPWVQVDTTGGGNDTMQLHARAEGISTDGGTVKSLDGNGFLPYERIKTMSSGENGSPAIESIPADPKAGTLKIETTVTVAILPVPATVTLKPVLKDGAVSFEVEDATALVFGLPKDFAQPIVDQVTNAMFGPLFKQIKVTKLDVGQTGIDFAFSGQDVNLKSAAESTNTSSTSSSSGCSV</sequence>
<dbReference type="eggNOG" id="ENOG5033S01">
    <property type="taxonomic scope" value="Bacteria"/>
</dbReference>
<evidence type="ECO:0000256" key="2">
    <source>
        <dbReference type="SAM" id="Phobius"/>
    </source>
</evidence>
<feature type="compositionally biased region" description="Polar residues" evidence="1">
    <location>
        <begin position="1"/>
        <end position="12"/>
    </location>
</feature>
<accession>F1YLJ1</accession>
<keyword evidence="2" id="KW-0472">Membrane</keyword>
<name>F1YLJ1_9ACTN</name>
<feature type="region of interest" description="Disordered" evidence="1">
    <location>
        <begin position="1"/>
        <end position="148"/>
    </location>
</feature>
<feature type="compositionally biased region" description="Pro residues" evidence="1">
    <location>
        <begin position="124"/>
        <end position="135"/>
    </location>
</feature>
<proteinExistence type="predicted"/>
<reference evidence="3 4" key="1">
    <citation type="journal article" date="2011" name="J. Bacteriol.">
        <title>Draft Genome Sequence of Gordonia neofelifaecis NRRL B-59395, a Cholesterol-Degrading Actinomycete.</title>
        <authorList>
            <person name="Ge F."/>
            <person name="Li W."/>
            <person name="Chen G."/>
            <person name="Liu Y."/>
            <person name="Zhang G."/>
            <person name="Yong B."/>
            <person name="Wang Q."/>
            <person name="Wang N."/>
            <person name="Huang Z."/>
            <person name="Li W."/>
            <person name="Wang J."/>
            <person name="Wu C."/>
            <person name="Xie Q."/>
            <person name="Liu G."/>
        </authorList>
    </citation>
    <scope>NUCLEOTIDE SEQUENCE [LARGE SCALE GENOMIC DNA]</scope>
    <source>
        <strain evidence="3 4">NRRL B-59395</strain>
    </source>
</reference>
<gene>
    <name evidence="3" type="ORF">SCNU_13914</name>
</gene>
<dbReference type="EMBL" id="AEUD01000012">
    <property type="protein sequence ID" value="EGD54385.1"/>
    <property type="molecule type" value="Genomic_DNA"/>
</dbReference>
<keyword evidence="4" id="KW-1185">Reference proteome</keyword>
<feature type="compositionally biased region" description="Polar residues" evidence="1">
    <location>
        <begin position="95"/>
        <end position="106"/>
    </location>
</feature>
<comment type="caution">
    <text evidence="3">The sequence shown here is derived from an EMBL/GenBank/DDBJ whole genome shotgun (WGS) entry which is preliminary data.</text>
</comment>
<dbReference type="STRING" id="644548.SCNU_13914"/>
<dbReference type="AlphaFoldDB" id="F1YLJ1"/>
<dbReference type="RefSeq" id="WP_009679983.1">
    <property type="nucleotide sequence ID" value="NZ_AEUD01000012.1"/>
</dbReference>
<feature type="compositionally biased region" description="Basic and acidic residues" evidence="1">
    <location>
        <begin position="17"/>
        <end position="27"/>
    </location>
</feature>
<keyword evidence="2" id="KW-0812">Transmembrane</keyword>
<evidence type="ECO:0008006" key="5">
    <source>
        <dbReference type="Google" id="ProtNLM"/>
    </source>
</evidence>
<keyword evidence="2" id="KW-1133">Transmembrane helix</keyword>
<protein>
    <recommendedName>
        <fullName evidence="5">DUF2993 domain-containing protein</fullName>
    </recommendedName>
</protein>
<organism evidence="3 4">
    <name type="scientific">Gordonia neofelifaecis NRRL B-59395</name>
    <dbReference type="NCBI Taxonomy" id="644548"/>
    <lineage>
        <taxon>Bacteria</taxon>
        <taxon>Bacillati</taxon>
        <taxon>Actinomycetota</taxon>
        <taxon>Actinomycetes</taxon>
        <taxon>Mycobacteriales</taxon>
        <taxon>Gordoniaceae</taxon>
        <taxon>Gordonia</taxon>
    </lineage>
</organism>
<dbReference type="Pfam" id="PF11209">
    <property type="entry name" value="LmeA"/>
    <property type="match status" value="1"/>
</dbReference>
<dbReference type="OrthoDB" id="4201904at2"/>
<feature type="compositionally biased region" description="Low complexity" evidence="1">
    <location>
        <begin position="28"/>
        <end position="42"/>
    </location>
</feature>
<evidence type="ECO:0000256" key="1">
    <source>
        <dbReference type="SAM" id="MobiDB-lite"/>
    </source>
</evidence>
<dbReference type="Proteomes" id="UP000035065">
    <property type="component" value="Unassembled WGS sequence"/>
</dbReference>
<feature type="transmembrane region" description="Helical" evidence="2">
    <location>
        <begin position="153"/>
        <end position="175"/>
    </location>
</feature>
<evidence type="ECO:0000313" key="4">
    <source>
        <dbReference type="Proteomes" id="UP000035065"/>
    </source>
</evidence>
<evidence type="ECO:0000313" key="3">
    <source>
        <dbReference type="EMBL" id="EGD54385.1"/>
    </source>
</evidence>